<evidence type="ECO:0000313" key="6">
    <source>
        <dbReference type="Proteomes" id="UP000184330"/>
    </source>
</evidence>
<dbReference type="Gene3D" id="3.30.160.60">
    <property type="entry name" value="Classic Zinc Finger"/>
    <property type="match status" value="3"/>
</dbReference>
<dbReference type="PROSITE" id="PS00028">
    <property type="entry name" value="ZINC_FINGER_C2H2_1"/>
    <property type="match status" value="2"/>
</dbReference>
<keyword evidence="1" id="KW-0677">Repeat</keyword>
<dbReference type="InterPro" id="IPR056125">
    <property type="entry name" value="DUF7708"/>
</dbReference>
<feature type="region of interest" description="Disordered" evidence="3">
    <location>
        <begin position="912"/>
        <end position="943"/>
    </location>
</feature>
<dbReference type="Pfam" id="PF24809">
    <property type="entry name" value="DUF7708"/>
    <property type="match status" value="1"/>
</dbReference>
<dbReference type="PANTHER" id="PTHR10039:SF14">
    <property type="entry name" value="NACHT DOMAIN-CONTAINING PROTEIN"/>
    <property type="match status" value="1"/>
</dbReference>
<gene>
    <name evidence="5" type="ORF">PAC_06448</name>
</gene>
<evidence type="ECO:0000259" key="4">
    <source>
        <dbReference type="PROSITE" id="PS50157"/>
    </source>
</evidence>
<feature type="compositionally biased region" description="Basic and acidic residues" evidence="3">
    <location>
        <begin position="934"/>
        <end position="943"/>
    </location>
</feature>
<dbReference type="AlphaFoldDB" id="A0A1L7WUW1"/>
<dbReference type="Pfam" id="PF00096">
    <property type="entry name" value="zf-C2H2"/>
    <property type="match status" value="1"/>
</dbReference>
<dbReference type="PANTHER" id="PTHR10039">
    <property type="entry name" value="AMELOGENIN"/>
    <property type="match status" value="1"/>
</dbReference>
<dbReference type="Pfam" id="PF22939">
    <property type="entry name" value="WHD_GPIID"/>
    <property type="match status" value="1"/>
</dbReference>
<dbReference type="STRING" id="576137.A0A1L7WUW1"/>
<dbReference type="Gene3D" id="3.40.50.300">
    <property type="entry name" value="P-loop containing nucleotide triphosphate hydrolases"/>
    <property type="match status" value="1"/>
</dbReference>
<keyword evidence="6" id="KW-1185">Reference proteome</keyword>
<dbReference type="OrthoDB" id="21416at2759"/>
<dbReference type="SUPFAM" id="SSF57667">
    <property type="entry name" value="beta-beta-alpha zinc fingers"/>
    <property type="match status" value="1"/>
</dbReference>
<feature type="domain" description="C2H2-type" evidence="4">
    <location>
        <begin position="860"/>
        <end position="887"/>
    </location>
</feature>
<organism evidence="5 6">
    <name type="scientific">Phialocephala subalpina</name>
    <dbReference type="NCBI Taxonomy" id="576137"/>
    <lineage>
        <taxon>Eukaryota</taxon>
        <taxon>Fungi</taxon>
        <taxon>Dikarya</taxon>
        <taxon>Ascomycota</taxon>
        <taxon>Pezizomycotina</taxon>
        <taxon>Leotiomycetes</taxon>
        <taxon>Helotiales</taxon>
        <taxon>Mollisiaceae</taxon>
        <taxon>Phialocephala</taxon>
        <taxon>Phialocephala fortinii species complex</taxon>
    </lineage>
</organism>
<dbReference type="InterPro" id="IPR056884">
    <property type="entry name" value="NPHP3-like_N"/>
</dbReference>
<dbReference type="InterPro" id="IPR013087">
    <property type="entry name" value="Znf_C2H2_type"/>
</dbReference>
<evidence type="ECO:0000313" key="5">
    <source>
        <dbReference type="EMBL" id="CZR56559.1"/>
    </source>
</evidence>
<reference evidence="5 6" key="1">
    <citation type="submission" date="2016-03" db="EMBL/GenBank/DDBJ databases">
        <authorList>
            <person name="Ploux O."/>
        </authorList>
    </citation>
    <scope>NUCLEOTIDE SEQUENCE [LARGE SCALE GENOMIC DNA]</scope>
    <source>
        <strain evidence="5 6">UAMH 11012</strain>
    </source>
</reference>
<evidence type="ECO:0000256" key="3">
    <source>
        <dbReference type="SAM" id="MobiDB-lite"/>
    </source>
</evidence>
<dbReference type="InterPro" id="IPR036236">
    <property type="entry name" value="Znf_C2H2_sf"/>
</dbReference>
<dbReference type="SUPFAM" id="SSF52540">
    <property type="entry name" value="P-loop containing nucleoside triphosphate hydrolases"/>
    <property type="match status" value="1"/>
</dbReference>
<proteinExistence type="predicted"/>
<dbReference type="InterPro" id="IPR027417">
    <property type="entry name" value="P-loop_NTPase"/>
</dbReference>
<feature type="domain" description="C2H2-type" evidence="4">
    <location>
        <begin position="888"/>
        <end position="916"/>
    </location>
</feature>
<evidence type="ECO:0000256" key="2">
    <source>
        <dbReference type="PROSITE-ProRule" id="PRU00042"/>
    </source>
</evidence>
<keyword evidence="2" id="KW-0862">Zinc</keyword>
<keyword evidence="2" id="KW-0863">Zinc-finger</keyword>
<dbReference type="Pfam" id="PF24883">
    <property type="entry name" value="NPHP3_N"/>
    <property type="match status" value="1"/>
</dbReference>
<dbReference type="InterPro" id="IPR054471">
    <property type="entry name" value="GPIID_WHD"/>
</dbReference>
<name>A0A1L7WUW1_9HELO</name>
<dbReference type="PROSITE" id="PS50157">
    <property type="entry name" value="ZINC_FINGER_C2H2_2"/>
    <property type="match status" value="2"/>
</dbReference>
<dbReference type="EMBL" id="FJOG01000008">
    <property type="protein sequence ID" value="CZR56559.1"/>
    <property type="molecule type" value="Genomic_DNA"/>
</dbReference>
<dbReference type="SMART" id="SM00355">
    <property type="entry name" value="ZnF_C2H2"/>
    <property type="match status" value="3"/>
</dbReference>
<accession>A0A1L7WUW1</accession>
<protein>
    <recommendedName>
        <fullName evidence="4">C2H2-type domain-containing protein</fullName>
    </recommendedName>
</protein>
<dbReference type="GO" id="GO:0008270">
    <property type="term" value="F:zinc ion binding"/>
    <property type="evidence" value="ECO:0007669"/>
    <property type="project" value="UniProtKB-KW"/>
</dbReference>
<dbReference type="Proteomes" id="UP000184330">
    <property type="component" value="Unassembled WGS sequence"/>
</dbReference>
<sequence>MSSTETNFQQALGKFKKRLTKQEEEDFKFTSLEDVVAEVNNIQIRQGRKKEMMNLPRIKRFLEAMAQYEKIIEVFLNASEILCFVWGPMKFCLHVASTWADSFDILLDAYQRLAENIPLFGDYQTIFESNAKMQDVLAVVYEDILDFHQTALRFFRRPAWKQLFRSAWKDFNSNFQHILDDLARHKILVESRANIAQIQEAQASRAVAQNSFVTLEEGQRKTRHLEVIGWLSAPNEVLDQEAAVKVRSDNPSSGKWLLQDSKMKAWVDTNNSIVPSLWMNGKPGAGKTILASVVVEACRKIPSTATIYFYCSYQEEQRKKFLSVARALIAQLLIQNDTLLPYLHEQCLASGQASLVSLQLCEDILKTCLTTMGTVYIVIDGIDECDFPERKAILSFVTSLVANDATPGRLRALLVSQDENDIKRLLRSCTVLRLTDDHNRSDIETYASKRSQEIQEKFQLSDETRRYIVEVVRDGSDGMFLFAKLVLANLLAQLNVEDFSKELQPGTFPKGFEQAYARIVARVYQNPNLVERETAQRLLGWITCSKRSFKWHELQAAVSMDAQEQTLDFENRGLRTHVKDICGSLIDVIPGDRVQLVHGTAKSFLIHNENIRLYEEEHKLAVLCIQYLLFDCFDSNLSEDSIRDYVMTGHYAFQDYAIMHWIDHLEALVPHISTELVGSLDEISTAIVDYFEAYGSADAGEDDIPQELKVRCSQIKGASFYNKLLLLISSTRKLRGKAEKLPGLGDLGDIISKNRNVLEKLHMSAVLETLDKKKLLRYYGDNWHKCPRHACYYFHDGFLDAVRRDNHIDRHEKPFVCTAAGCTRLYHGFSTERDLKKHMNRDHPDPANLFPKVKKPAPKHTCDICSQEFTRAHNLKAHKNSHANLRPYKCSFCEKAFVRKHDRERHVEKIHPEKSGDFGDTEMGQSSQGTIGLKEVDYAKSSA</sequence>
<evidence type="ECO:0000256" key="1">
    <source>
        <dbReference type="ARBA" id="ARBA00022737"/>
    </source>
</evidence>
<keyword evidence="2" id="KW-0479">Metal-binding</keyword>